<dbReference type="InterPro" id="IPR005586">
    <property type="entry name" value="ABC_trans_aux"/>
</dbReference>
<dbReference type="RefSeq" id="WP_139756790.1">
    <property type="nucleotide sequence ID" value="NZ_CP039852.1"/>
</dbReference>
<evidence type="ECO:0000313" key="3">
    <source>
        <dbReference type="Proteomes" id="UP000304912"/>
    </source>
</evidence>
<dbReference type="OrthoDB" id="6198336at2"/>
<dbReference type="Pfam" id="PF03886">
    <property type="entry name" value="ABC_trans_aux"/>
    <property type="match status" value="1"/>
</dbReference>
<dbReference type="EMBL" id="CP039852">
    <property type="protein sequence ID" value="QCZ94048.1"/>
    <property type="molecule type" value="Genomic_DNA"/>
</dbReference>
<name>A0A5B7YEN6_9ALTE</name>
<proteinExistence type="predicted"/>
<organism evidence="2 3">
    <name type="scientific">Salinimonas iocasae</name>
    <dbReference type="NCBI Taxonomy" id="2572577"/>
    <lineage>
        <taxon>Bacteria</taxon>
        <taxon>Pseudomonadati</taxon>
        <taxon>Pseudomonadota</taxon>
        <taxon>Gammaproteobacteria</taxon>
        <taxon>Alteromonadales</taxon>
        <taxon>Alteromonadaceae</taxon>
        <taxon>Alteromonas/Salinimonas group</taxon>
        <taxon>Salinimonas</taxon>
    </lineage>
</organism>
<keyword evidence="3" id="KW-1185">Reference proteome</keyword>
<sequence length="195" mass="21903">MIRAGLLIAGLILLVGCASDPVSLNYYLLHSPVSEESASKEISDRLRIDKIRLPDYLKQRGLAMQTSPTTIFFSSQHVWAEPLAGDFLQTLSANLWQDQGIEVFSQNIYDKAQTTGVTLIIDDFIATHQSFVVLKGQYWLFPADGEPVSKRFFLRAEQQQDGFEHTVLQMRELIARLAQEMAQASRLLDSATPQS</sequence>
<reference evidence="2 3" key="1">
    <citation type="submission" date="2019-04" db="EMBL/GenBank/DDBJ databases">
        <title>Salinimonas iocasae sp. nov., a halophilic bacterium isolated from the outer tube casing of tubeworms in Okinawa Trough.</title>
        <authorList>
            <person name="Zhang H."/>
            <person name="Wang H."/>
            <person name="Li C."/>
        </authorList>
    </citation>
    <scope>NUCLEOTIDE SEQUENCE [LARGE SCALE GENOMIC DNA]</scope>
    <source>
        <strain evidence="2 3">KX18D6</strain>
    </source>
</reference>
<dbReference type="Proteomes" id="UP000304912">
    <property type="component" value="Chromosome"/>
</dbReference>
<dbReference type="KEGG" id="salk:FBQ74_11430"/>
<dbReference type="SUPFAM" id="SSF159594">
    <property type="entry name" value="XCC0632-like"/>
    <property type="match status" value="1"/>
</dbReference>
<dbReference type="PROSITE" id="PS51257">
    <property type="entry name" value="PROKAR_LIPOPROTEIN"/>
    <property type="match status" value="1"/>
</dbReference>
<dbReference type="AlphaFoldDB" id="A0A5B7YEN6"/>
<accession>A0A5B7YEN6</accession>
<evidence type="ECO:0000313" key="2">
    <source>
        <dbReference type="EMBL" id="QCZ94048.1"/>
    </source>
</evidence>
<protein>
    <recommendedName>
        <fullName evidence="1">ABC-type transport auxiliary lipoprotein component domain-containing protein</fullName>
    </recommendedName>
</protein>
<feature type="domain" description="ABC-type transport auxiliary lipoprotein component" evidence="1">
    <location>
        <begin position="27"/>
        <end position="182"/>
    </location>
</feature>
<gene>
    <name evidence="2" type="ORF">FBQ74_11430</name>
</gene>
<dbReference type="Gene3D" id="3.40.50.10610">
    <property type="entry name" value="ABC-type transport auxiliary lipoprotein component"/>
    <property type="match status" value="1"/>
</dbReference>
<evidence type="ECO:0000259" key="1">
    <source>
        <dbReference type="Pfam" id="PF03886"/>
    </source>
</evidence>